<accession>A0A559KCS6</accession>
<keyword evidence="2" id="KW-1185">Reference proteome</keyword>
<name>A0A559KCS6_9BACL</name>
<proteinExistence type="predicted"/>
<reference evidence="1 2" key="1">
    <citation type="submission" date="2019-07" db="EMBL/GenBank/DDBJ databases">
        <authorList>
            <person name="Kim J."/>
        </authorList>
    </citation>
    <scope>NUCLEOTIDE SEQUENCE [LARGE SCALE GENOMIC DNA]</scope>
    <source>
        <strain evidence="1 2">JC52</strain>
    </source>
</reference>
<evidence type="ECO:0000313" key="2">
    <source>
        <dbReference type="Proteomes" id="UP000317036"/>
    </source>
</evidence>
<dbReference type="AlphaFoldDB" id="A0A559KCS6"/>
<sequence length="64" mass="7545">MGSEFDFQEIINGNKQKENFSIYQRGFMWVVEDLFGRVAFGKSRSEAIDNMIDFINKEQQFARS</sequence>
<dbReference type="RefSeq" id="WP_144846492.1">
    <property type="nucleotide sequence ID" value="NZ_VNJI01000011.1"/>
</dbReference>
<dbReference type="EMBL" id="VNJI01000011">
    <property type="protein sequence ID" value="TVY09913.1"/>
    <property type="molecule type" value="Genomic_DNA"/>
</dbReference>
<organism evidence="1 2">
    <name type="scientific">Paenibacillus cremeus</name>
    <dbReference type="NCBI Taxonomy" id="2163881"/>
    <lineage>
        <taxon>Bacteria</taxon>
        <taxon>Bacillati</taxon>
        <taxon>Bacillota</taxon>
        <taxon>Bacilli</taxon>
        <taxon>Bacillales</taxon>
        <taxon>Paenibacillaceae</taxon>
        <taxon>Paenibacillus</taxon>
    </lineage>
</organism>
<dbReference type="Proteomes" id="UP000317036">
    <property type="component" value="Unassembled WGS sequence"/>
</dbReference>
<comment type="caution">
    <text evidence="1">The sequence shown here is derived from an EMBL/GenBank/DDBJ whole genome shotgun (WGS) entry which is preliminary data.</text>
</comment>
<protein>
    <submittedName>
        <fullName evidence="1">Uncharacterized protein</fullName>
    </submittedName>
</protein>
<gene>
    <name evidence="1" type="ORF">FPZ49_11115</name>
</gene>
<evidence type="ECO:0000313" key="1">
    <source>
        <dbReference type="EMBL" id="TVY09913.1"/>
    </source>
</evidence>